<evidence type="ECO:0000259" key="6">
    <source>
        <dbReference type="Pfam" id="PF04542"/>
    </source>
</evidence>
<dbReference type="Gene3D" id="1.10.1740.10">
    <property type="match status" value="1"/>
</dbReference>
<feature type="domain" description="RNA polymerase sigma factor 70 region 4 type 2" evidence="7">
    <location>
        <begin position="143"/>
        <end position="195"/>
    </location>
</feature>
<evidence type="ECO:0000313" key="8">
    <source>
        <dbReference type="EMBL" id="GEO31762.1"/>
    </source>
</evidence>
<proteinExistence type="inferred from homology"/>
<evidence type="ECO:0000256" key="3">
    <source>
        <dbReference type="ARBA" id="ARBA00023082"/>
    </source>
</evidence>
<keyword evidence="4" id="KW-0804">Transcription</keyword>
<dbReference type="PANTHER" id="PTHR43133">
    <property type="entry name" value="RNA POLYMERASE ECF-TYPE SIGMA FACTO"/>
    <property type="match status" value="1"/>
</dbReference>
<organism evidence="8 9">
    <name type="scientific">Terrabacter aerolatus</name>
    <dbReference type="NCBI Taxonomy" id="422442"/>
    <lineage>
        <taxon>Bacteria</taxon>
        <taxon>Bacillati</taxon>
        <taxon>Actinomycetota</taxon>
        <taxon>Actinomycetes</taxon>
        <taxon>Micrococcales</taxon>
        <taxon>Intrasporangiaceae</taxon>
        <taxon>Terrabacter</taxon>
    </lineage>
</organism>
<keyword evidence="9" id="KW-1185">Reference proteome</keyword>
<dbReference type="Pfam" id="PF04542">
    <property type="entry name" value="Sigma70_r2"/>
    <property type="match status" value="1"/>
</dbReference>
<dbReference type="Gene3D" id="1.10.10.10">
    <property type="entry name" value="Winged helix-like DNA-binding domain superfamily/Winged helix DNA-binding domain"/>
    <property type="match status" value="1"/>
</dbReference>
<evidence type="ECO:0000259" key="7">
    <source>
        <dbReference type="Pfam" id="PF08281"/>
    </source>
</evidence>
<dbReference type="OrthoDB" id="9784272at2"/>
<feature type="region of interest" description="Disordered" evidence="5">
    <location>
        <begin position="1"/>
        <end position="21"/>
    </location>
</feature>
<dbReference type="GO" id="GO:0003677">
    <property type="term" value="F:DNA binding"/>
    <property type="evidence" value="ECO:0007669"/>
    <property type="project" value="InterPro"/>
</dbReference>
<comment type="caution">
    <text evidence="8">The sequence shown here is derived from an EMBL/GenBank/DDBJ whole genome shotgun (WGS) entry which is preliminary data.</text>
</comment>
<dbReference type="InterPro" id="IPR014284">
    <property type="entry name" value="RNA_pol_sigma-70_dom"/>
</dbReference>
<dbReference type="GO" id="GO:0006352">
    <property type="term" value="P:DNA-templated transcription initiation"/>
    <property type="evidence" value="ECO:0007669"/>
    <property type="project" value="InterPro"/>
</dbReference>
<dbReference type="InterPro" id="IPR039425">
    <property type="entry name" value="RNA_pol_sigma-70-like"/>
</dbReference>
<dbReference type="PANTHER" id="PTHR43133:SF66">
    <property type="entry name" value="ECF RNA POLYMERASE SIGMA FACTOR SIGK"/>
    <property type="match status" value="1"/>
</dbReference>
<dbReference type="GO" id="GO:0016987">
    <property type="term" value="F:sigma factor activity"/>
    <property type="evidence" value="ECO:0007669"/>
    <property type="project" value="UniProtKB-KW"/>
</dbReference>
<evidence type="ECO:0000256" key="1">
    <source>
        <dbReference type="ARBA" id="ARBA00010641"/>
    </source>
</evidence>
<dbReference type="NCBIfam" id="NF007228">
    <property type="entry name" value="PRK09646.1"/>
    <property type="match status" value="1"/>
</dbReference>
<dbReference type="Proteomes" id="UP000321534">
    <property type="component" value="Unassembled WGS sequence"/>
</dbReference>
<dbReference type="RefSeq" id="WP_147068143.1">
    <property type="nucleotide sequence ID" value="NZ_BAAARO010000001.1"/>
</dbReference>
<evidence type="ECO:0000256" key="4">
    <source>
        <dbReference type="ARBA" id="ARBA00023163"/>
    </source>
</evidence>
<dbReference type="Pfam" id="PF08281">
    <property type="entry name" value="Sigma70_r4_2"/>
    <property type="match status" value="1"/>
</dbReference>
<dbReference type="InterPro" id="IPR013249">
    <property type="entry name" value="RNA_pol_sigma70_r4_t2"/>
</dbReference>
<dbReference type="EMBL" id="BJYX01000026">
    <property type="protein sequence ID" value="GEO31762.1"/>
    <property type="molecule type" value="Genomic_DNA"/>
</dbReference>
<gene>
    <name evidence="8" type="ORF">TAE01_35720</name>
</gene>
<evidence type="ECO:0000256" key="5">
    <source>
        <dbReference type="SAM" id="MobiDB-lite"/>
    </source>
</evidence>
<protein>
    <submittedName>
        <fullName evidence="8">RNA polymerase sigma factor SigK</fullName>
    </submittedName>
</protein>
<dbReference type="SUPFAM" id="SSF88946">
    <property type="entry name" value="Sigma2 domain of RNA polymerase sigma factors"/>
    <property type="match status" value="1"/>
</dbReference>
<dbReference type="SUPFAM" id="SSF88659">
    <property type="entry name" value="Sigma3 and sigma4 domains of RNA polymerase sigma factors"/>
    <property type="match status" value="1"/>
</dbReference>
<dbReference type="InterPro" id="IPR013325">
    <property type="entry name" value="RNA_pol_sigma_r2"/>
</dbReference>
<evidence type="ECO:0000256" key="2">
    <source>
        <dbReference type="ARBA" id="ARBA00023015"/>
    </source>
</evidence>
<accession>A0A512D5M0</accession>
<comment type="similarity">
    <text evidence="1">Belongs to the sigma-70 factor family. ECF subfamily.</text>
</comment>
<name>A0A512D5M0_9MICO</name>
<sequence length="203" mass="22552">MDPMSRFSVVPSGDESPEGPARPVQLEQLLHRAATGDETAFADLYDAVSSRLFGLVRRVVRDPAQSEEVTQEVFLEIWRHSARFDPSKGAAMSWMLTIAHRKAVDRVRSAEAARNRDEGYGASNQDVTHDSTAEAVVERLDAERVHRALETLTPVQRQALELAYLSGYTHTEVATMLDLPLGTAKTRIRDGLIRLRDTLGVTL</sequence>
<dbReference type="InterPro" id="IPR013324">
    <property type="entry name" value="RNA_pol_sigma_r3/r4-like"/>
</dbReference>
<reference evidence="8 9" key="1">
    <citation type="submission" date="2019-07" db="EMBL/GenBank/DDBJ databases">
        <title>Whole genome shotgun sequence of Terrabacter aerolatus NBRC 106305.</title>
        <authorList>
            <person name="Hosoyama A."/>
            <person name="Uohara A."/>
            <person name="Ohji S."/>
            <person name="Ichikawa N."/>
        </authorList>
    </citation>
    <scope>NUCLEOTIDE SEQUENCE [LARGE SCALE GENOMIC DNA]</scope>
    <source>
        <strain evidence="8 9">NBRC 106305</strain>
    </source>
</reference>
<dbReference type="NCBIfam" id="TIGR02937">
    <property type="entry name" value="sigma70-ECF"/>
    <property type="match status" value="1"/>
</dbReference>
<keyword evidence="2" id="KW-0805">Transcription regulation</keyword>
<evidence type="ECO:0000313" key="9">
    <source>
        <dbReference type="Proteomes" id="UP000321534"/>
    </source>
</evidence>
<dbReference type="InterPro" id="IPR036388">
    <property type="entry name" value="WH-like_DNA-bd_sf"/>
</dbReference>
<dbReference type="CDD" id="cd06171">
    <property type="entry name" value="Sigma70_r4"/>
    <property type="match status" value="1"/>
</dbReference>
<dbReference type="AlphaFoldDB" id="A0A512D5M0"/>
<feature type="domain" description="RNA polymerase sigma-70 region 2" evidence="6">
    <location>
        <begin position="44"/>
        <end position="110"/>
    </location>
</feature>
<dbReference type="InterPro" id="IPR007627">
    <property type="entry name" value="RNA_pol_sigma70_r2"/>
</dbReference>
<keyword evidence="3" id="KW-0731">Sigma factor</keyword>